<dbReference type="EMBL" id="CAETWZ010000040">
    <property type="protein sequence ID" value="CAB4367783.1"/>
    <property type="molecule type" value="Genomic_DNA"/>
</dbReference>
<dbReference type="PRINTS" id="PR00077">
    <property type="entry name" value="GPDHDRGNASE"/>
</dbReference>
<dbReference type="Pfam" id="PF07479">
    <property type="entry name" value="NAD_Gly3P_dh_C"/>
    <property type="match status" value="1"/>
</dbReference>
<organism evidence="8">
    <name type="scientific">freshwater metagenome</name>
    <dbReference type="NCBI Taxonomy" id="449393"/>
    <lineage>
        <taxon>unclassified sequences</taxon>
        <taxon>metagenomes</taxon>
        <taxon>ecological metagenomes</taxon>
    </lineage>
</organism>
<dbReference type="AlphaFoldDB" id="A0A6J7TII5"/>
<dbReference type="PROSITE" id="PS00957">
    <property type="entry name" value="NAD_G3PDH"/>
    <property type="match status" value="1"/>
</dbReference>
<dbReference type="InterPro" id="IPR036291">
    <property type="entry name" value="NAD(P)-bd_dom_sf"/>
</dbReference>
<evidence type="ECO:0000256" key="3">
    <source>
        <dbReference type="ARBA" id="ARBA00023027"/>
    </source>
</evidence>
<dbReference type="GO" id="GO:0051287">
    <property type="term" value="F:NAD binding"/>
    <property type="evidence" value="ECO:0007669"/>
    <property type="project" value="InterPro"/>
</dbReference>
<gene>
    <name evidence="7" type="ORF">UFOPK2870_01247</name>
    <name evidence="6" type="ORF">UFOPK4179_00573</name>
    <name evidence="8" type="ORF">UFOPK4293_01142</name>
</gene>
<dbReference type="PANTHER" id="PTHR11728">
    <property type="entry name" value="GLYCEROL-3-PHOSPHATE DEHYDROGENASE"/>
    <property type="match status" value="1"/>
</dbReference>
<dbReference type="FunFam" id="3.40.50.720:FF:000019">
    <property type="entry name" value="Glycerol-3-phosphate dehydrogenase [NAD(P)+]"/>
    <property type="match status" value="1"/>
</dbReference>
<comment type="similarity">
    <text evidence="1">Belongs to the NAD-dependent glycerol-3-phosphate dehydrogenase family.</text>
</comment>
<evidence type="ECO:0000313" key="8">
    <source>
        <dbReference type="EMBL" id="CAB5052880.1"/>
    </source>
</evidence>
<dbReference type="GO" id="GO:0047952">
    <property type="term" value="F:glycerol-3-phosphate dehydrogenase [NAD(P)+] activity"/>
    <property type="evidence" value="ECO:0007669"/>
    <property type="project" value="TreeGrafter"/>
</dbReference>
<dbReference type="InterPro" id="IPR011128">
    <property type="entry name" value="G3P_DH_NAD-dep_N"/>
</dbReference>
<dbReference type="InterPro" id="IPR006168">
    <property type="entry name" value="G3P_DH_NAD-dep"/>
</dbReference>
<reference evidence="8" key="1">
    <citation type="submission" date="2020-05" db="EMBL/GenBank/DDBJ databases">
        <authorList>
            <person name="Chiriac C."/>
            <person name="Salcher M."/>
            <person name="Ghai R."/>
            <person name="Kavagutti S V."/>
        </authorList>
    </citation>
    <scope>NUCLEOTIDE SEQUENCE</scope>
</reference>
<sequence length="328" mass="33692">MAVVGAGSWGTTVASLAAANTPTVLWARRESVVESINTHHVNPDYIGGVALSPELRATSSLSEAVSSADIVVMAVPSQGFRQVLTEAQPHIRPWVPIVSLAKGLEAGSMLRMSQVANEVMPGHPVAVLTGPNLASEISVGQPAASVVAIDDAIIATALQELFSTPTFRVYTNPDVVGCEIAGVVKNVIAIAAGMAQGMGFGENTRATLITRGLAEMTRLAVALGGDPVSLAGLAGMGDLIATCSSQSSRNTSVGIRLGKGEALADILGSTTMVAEGVRSSATVLELAKQYGVDMPITEQVVAVCHNGLSASQGLLSLMSRRSRPEAQL</sequence>
<dbReference type="FunFam" id="1.10.1040.10:FF:000001">
    <property type="entry name" value="Glycerol-3-phosphate dehydrogenase [NAD(P)+]"/>
    <property type="match status" value="1"/>
</dbReference>
<dbReference type="InterPro" id="IPR013328">
    <property type="entry name" value="6PGD_dom2"/>
</dbReference>
<dbReference type="SUPFAM" id="SSF51735">
    <property type="entry name" value="NAD(P)-binding Rossmann-fold domains"/>
    <property type="match status" value="1"/>
</dbReference>
<dbReference type="SUPFAM" id="SSF48179">
    <property type="entry name" value="6-phosphogluconate dehydrogenase C-terminal domain-like"/>
    <property type="match status" value="1"/>
</dbReference>
<dbReference type="GO" id="GO:0005975">
    <property type="term" value="P:carbohydrate metabolic process"/>
    <property type="evidence" value="ECO:0007669"/>
    <property type="project" value="InterPro"/>
</dbReference>
<evidence type="ECO:0000313" key="6">
    <source>
        <dbReference type="EMBL" id="CAB4367783.1"/>
    </source>
</evidence>
<dbReference type="HAMAP" id="MF_00394">
    <property type="entry name" value="NAD_Glyc3P_dehydrog"/>
    <property type="match status" value="1"/>
</dbReference>
<evidence type="ECO:0000313" key="7">
    <source>
        <dbReference type="EMBL" id="CAB4769594.1"/>
    </source>
</evidence>
<proteinExistence type="inferred from homology"/>
<dbReference type="GO" id="GO:0046168">
    <property type="term" value="P:glycerol-3-phosphate catabolic process"/>
    <property type="evidence" value="ECO:0007669"/>
    <property type="project" value="InterPro"/>
</dbReference>
<dbReference type="PIRSF" id="PIRSF000114">
    <property type="entry name" value="Glycerol-3-P_dh"/>
    <property type="match status" value="1"/>
</dbReference>
<feature type="domain" description="Glycerol-3-phosphate dehydrogenase NAD-dependent N-terminal" evidence="4">
    <location>
        <begin position="1"/>
        <end position="151"/>
    </location>
</feature>
<dbReference type="Gene3D" id="1.10.1040.10">
    <property type="entry name" value="N-(1-d-carboxylethyl)-l-norvaline Dehydrogenase, domain 2"/>
    <property type="match status" value="1"/>
</dbReference>
<dbReference type="Gene3D" id="3.40.50.720">
    <property type="entry name" value="NAD(P)-binding Rossmann-like Domain"/>
    <property type="match status" value="1"/>
</dbReference>
<name>A0A6J7TII5_9ZZZZ</name>
<feature type="domain" description="Glycerol-3-phosphate dehydrogenase NAD-dependent C-terminal" evidence="5">
    <location>
        <begin position="174"/>
        <end position="312"/>
    </location>
</feature>
<dbReference type="InterPro" id="IPR006109">
    <property type="entry name" value="G3P_DH_NAD-dep_C"/>
</dbReference>
<dbReference type="EMBL" id="CAEZZL010000130">
    <property type="protein sequence ID" value="CAB4769594.1"/>
    <property type="molecule type" value="Genomic_DNA"/>
</dbReference>
<dbReference type="GO" id="GO:0005829">
    <property type="term" value="C:cytosol"/>
    <property type="evidence" value="ECO:0007669"/>
    <property type="project" value="TreeGrafter"/>
</dbReference>
<evidence type="ECO:0000256" key="1">
    <source>
        <dbReference type="ARBA" id="ARBA00011009"/>
    </source>
</evidence>
<protein>
    <submittedName>
        <fullName evidence="8">Unannotated protein</fullName>
    </submittedName>
</protein>
<dbReference type="InterPro" id="IPR008927">
    <property type="entry name" value="6-PGluconate_DH-like_C_sf"/>
</dbReference>
<dbReference type="NCBIfam" id="NF000940">
    <property type="entry name" value="PRK00094.1-2"/>
    <property type="match status" value="1"/>
</dbReference>
<evidence type="ECO:0000259" key="5">
    <source>
        <dbReference type="Pfam" id="PF07479"/>
    </source>
</evidence>
<keyword evidence="2" id="KW-0560">Oxidoreductase</keyword>
<dbReference type="Pfam" id="PF01210">
    <property type="entry name" value="NAD_Gly3P_dh_N"/>
    <property type="match status" value="1"/>
</dbReference>
<dbReference type="NCBIfam" id="NF000942">
    <property type="entry name" value="PRK00094.1-4"/>
    <property type="match status" value="1"/>
</dbReference>
<evidence type="ECO:0000256" key="2">
    <source>
        <dbReference type="ARBA" id="ARBA00023002"/>
    </source>
</evidence>
<dbReference type="PANTHER" id="PTHR11728:SF1">
    <property type="entry name" value="GLYCEROL-3-PHOSPHATE DEHYDROGENASE [NAD(+)] 2, CHLOROPLASTIC"/>
    <property type="match status" value="1"/>
</dbReference>
<dbReference type="EMBL" id="CAFBQH010000071">
    <property type="protein sequence ID" value="CAB5052880.1"/>
    <property type="molecule type" value="Genomic_DNA"/>
</dbReference>
<accession>A0A6J7TII5</accession>
<evidence type="ECO:0000259" key="4">
    <source>
        <dbReference type="Pfam" id="PF01210"/>
    </source>
</evidence>
<keyword evidence="3" id="KW-0520">NAD</keyword>